<keyword evidence="2" id="KW-1133">Transmembrane helix</keyword>
<evidence type="ECO:0000256" key="2">
    <source>
        <dbReference type="SAM" id="Phobius"/>
    </source>
</evidence>
<feature type="transmembrane region" description="Helical" evidence="2">
    <location>
        <begin position="253"/>
        <end position="274"/>
    </location>
</feature>
<evidence type="ECO:0000256" key="1">
    <source>
        <dbReference type="SAM" id="MobiDB-lite"/>
    </source>
</evidence>
<feature type="region of interest" description="Disordered" evidence="1">
    <location>
        <begin position="187"/>
        <end position="231"/>
    </location>
</feature>
<feature type="transmembrane region" description="Helical" evidence="2">
    <location>
        <begin position="103"/>
        <end position="130"/>
    </location>
</feature>
<feature type="transmembrane region" description="Helical" evidence="2">
    <location>
        <begin position="12"/>
        <end position="34"/>
    </location>
</feature>
<protein>
    <submittedName>
        <fullName evidence="3">Uncharacterized protein</fullName>
    </submittedName>
</protein>
<feature type="region of interest" description="Disordered" evidence="1">
    <location>
        <begin position="368"/>
        <end position="473"/>
    </location>
</feature>
<keyword evidence="4" id="KW-1185">Reference proteome</keyword>
<proteinExistence type="predicted"/>
<name>A0AAV8W028_9CUCU</name>
<evidence type="ECO:0000313" key="3">
    <source>
        <dbReference type="EMBL" id="KAJ8919885.1"/>
    </source>
</evidence>
<keyword evidence="2" id="KW-0812">Transmembrane</keyword>
<sequence length="473" mass="52114">MDPQNLSSRVSFQIQAAAWTALSLISILFHNSVIELDVALPYYSYRYILYQIFLNPDYSSNEVMLNSNTFQTLMIITAILNAVWLVVSLFILWTMLRDKWENVYFYVGGWSAVTMLIAVFDIILMGLLVADLVTVQDLGNQIVTSTHSPDYTTVSTTLAPPSDLTTATPPLTDFTLPSSISPLPTTLPPDPATTTIATTTESTTEATTTTESTSEASTTTESTTEASTIESTTGGNAVARYFFDPSVMNEGDFNYEASVSFILFYSTLILKYLLFQLYKQLVNGSYFIVITLAARGYVLWIINVVLAVILMKIGMALSRQAASSLLPMIDGYSTGRAPWGNLYEQTDIGNGYSNAAFADDNDKHVFPRSDSFVNADPDPRNHNPLSKGANPYAQQMDKLRPVPVPTTNPNIISPKVAKIGKQSNGRRTPPRNVPPPNIPRHVNTPYIPDPDYTPPASPTKPKSVLRPRSNYVL</sequence>
<comment type="caution">
    <text evidence="3">The sequence shown here is derived from an EMBL/GenBank/DDBJ whole genome shotgun (WGS) entry which is preliminary data.</text>
</comment>
<accession>A0AAV8W028</accession>
<feature type="transmembrane region" description="Helical" evidence="2">
    <location>
        <begin position="73"/>
        <end position="96"/>
    </location>
</feature>
<organism evidence="3 4">
    <name type="scientific">Exocentrus adspersus</name>
    <dbReference type="NCBI Taxonomy" id="1586481"/>
    <lineage>
        <taxon>Eukaryota</taxon>
        <taxon>Metazoa</taxon>
        <taxon>Ecdysozoa</taxon>
        <taxon>Arthropoda</taxon>
        <taxon>Hexapoda</taxon>
        <taxon>Insecta</taxon>
        <taxon>Pterygota</taxon>
        <taxon>Neoptera</taxon>
        <taxon>Endopterygota</taxon>
        <taxon>Coleoptera</taxon>
        <taxon>Polyphaga</taxon>
        <taxon>Cucujiformia</taxon>
        <taxon>Chrysomeloidea</taxon>
        <taxon>Cerambycidae</taxon>
        <taxon>Lamiinae</taxon>
        <taxon>Acanthocinini</taxon>
        <taxon>Exocentrus</taxon>
    </lineage>
</organism>
<dbReference type="EMBL" id="JANEYG010000016">
    <property type="protein sequence ID" value="KAJ8919885.1"/>
    <property type="molecule type" value="Genomic_DNA"/>
</dbReference>
<evidence type="ECO:0000313" key="4">
    <source>
        <dbReference type="Proteomes" id="UP001159042"/>
    </source>
</evidence>
<gene>
    <name evidence="3" type="ORF">NQ315_006414</name>
</gene>
<dbReference type="AlphaFoldDB" id="A0AAV8W028"/>
<feature type="compositionally biased region" description="Low complexity" evidence="1">
    <location>
        <begin position="192"/>
        <end position="231"/>
    </location>
</feature>
<feature type="transmembrane region" description="Helical" evidence="2">
    <location>
        <begin position="286"/>
        <end position="311"/>
    </location>
</feature>
<dbReference type="Proteomes" id="UP001159042">
    <property type="component" value="Unassembled WGS sequence"/>
</dbReference>
<reference evidence="3 4" key="1">
    <citation type="journal article" date="2023" name="Insect Mol. Biol.">
        <title>Genome sequencing provides insights into the evolution of gene families encoding plant cell wall-degrading enzymes in longhorned beetles.</title>
        <authorList>
            <person name="Shin N.R."/>
            <person name="Okamura Y."/>
            <person name="Kirsch R."/>
            <person name="Pauchet Y."/>
        </authorList>
    </citation>
    <scope>NUCLEOTIDE SEQUENCE [LARGE SCALE GENOMIC DNA]</scope>
    <source>
        <strain evidence="3">EAD_L_NR</strain>
    </source>
</reference>
<feature type="compositionally biased region" description="Pro residues" evidence="1">
    <location>
        <begin position="447"/>
        <end position="458"/>
    </location>
</feature>
<keyword evidence="2" id="KW-0472">Membrane</keyword>